<dbReference type="SUPFAM" id="SSF46894">
    <property type="entry name" value="C-terminal effector domain of the bipartite response regulators"/>
    <property type="match status" value="1"/>
</dbReference>
<dbReference type="PANTHER" id="PTHR43214">
    <property type="entry name" value="TWO-COMPONENT RESPONSE REGULATOR"/>
    <property type="match status" value="1"/>
</dbReference>
<dbReference type="GO" id="GO:0003677">
    <property type="term" value="F:DNA binding"/>
    <property type="evidence" value="ECO:0007669"/>
    <property type="project" value="UniProtKB-KW"/>
</dbReference>
<keyword evidence="1 5" id="KW-0597">Phosphoprotein</keyword>
<dbReference type="RefSeq" id="WP_160553474.1">
    <property type="nucleotide sequence ID" value="NZ_CP047650.1"/>
</dbReference>
<dbReference type="AlphaFoldDB" id="A0A857J8W5"/>
<dbReference type="PANTHER" id="PTHR43214:SF41">
    <property type="entry name" value="NITRATE_NITRITE RESPONSE REGULATOR PROTEIN NARP"/>
    <property type="match status" value="1"/>
</dbReference>
<dbReference type="InterPro" id="IPR016032">
    <property type="entry name" value="Sig_transdc_resp-reg_C-effctor"/>
</dbReference>
<dbReference type="InterPro" id="IPR058245">
    <property type="entry name" value="NreC/VraR/RcsB-like_REC"/>
</dbReference>
<feature type="domain" description="Response regulatory" evidence="7">
    <location>
        <begin position="4"/>
        <end position="120"/>
    </location>
</feature>
<dbReference type="Proteomes" id="UP000464787">
    <property type="component" value="Chromosome"/>
</dbReference>
<keyword evidence="4" id="KW-0804">Transcription</keyword>
<dbReference type="PROSITE" id="PS50110">
    <property type="entry name" value="RESPONSE_REGULATORY"/>
    <property type="match status" value="1"/>
</dbReference>
<dbReference type="InterPro" id="IPR011006">
    <property type="entry name" value="CheY-like_superfamily"/>
</dbReference>
<dbReference type="KEGG" id="xyk:GT347_17780"/>
<dbReference type="SMART" id="SM00448">
    <property type="entry name" value="REC"/>
    <property type="match status" value="1"/>
</dbReference>
<keyword evidence="2" id="KW-0805">Transcription regulation</keyword>
<keyword evidence="9" id="KW-1185">Reference proteome</keyword>
<evidence type="ECO:0000256" key="2">
    <source>
        <dbReference type="ARBA" id="ARBA00023015"/>
    </source>
</evidence>
<name>A0A857J8W5_9BURK</name>
<dbReference type="GO" id="GO:0000160">
    <property type="term" value="P:phosphorelay signal transduction system"/>
    <property type="evidence" value="ECO:0007669"/>
    <property type="project" value="InterPro"/>
</dbReference>
<dbReference type="Pfam" id="PF00196">
    <property type="entry name" value="GerE"/>
    <property type="match status" value="1"/>
</dbReference>
<feature type="domain" description="HTH luxR-type" evidence="6">
    <location>
        <begin position="157"/>
        <end position="222"/>
    </location>
</feature>
<dbReference type="GO" id="GO:0006355">
    <property type="term" value="P:regulation of DNA-templated transcription"/>
    <property type="evidence" value="ECO:0007669"/>
    <property type="project" value="InterPro"/>
</dbReference>
<evidence type="ECO:0000259" key="7">
    <source>
        <dbReference type="PROSITE" id="PS50110"/>
    </source>
</evidence>
<gene>
    <name evidence="8" type="ORF">GT347_17780</name>
</gene>
<evidence type="ECO:0000256" key="1">
    <source>
        <dbReference type="ARBA" id="ARBA00022553"/>
    </source>
</evidence>
<feature type="modified residue" description="4-aspartylphosphate" evidence="5">
    <location>
        <position position="55"/>
    </location>
</feature>
<dbReference type="Gene3D" id="3.40.50.2300">
    <property type="match status" value="1"/>
</dbReference>
<dbReference type="InterPro" id="IPR039420">
    <property type="entry name" value="WalR-like"/>
</dbReference>
<dbReference type="PROSITE" id="PS50043">
    <property type="entry name" value="HTH_LUXR_2"/>
    <property type="match status" value="1"/>
</dbReference>
<reference evidence="8 9" key="1">
    <citation type="submission" date="2020-01" db="EMBL/GenBank/DDBJ databases">
        <title>Genome sequencing of strain KACC 21265.</title>
        <authorList>
            <person name="Heo J."/>
            <person name="Kim S.-J."/>
            <person name="Kim J.-S."/>
            <person name="Hong S.-B."/>
            <person name="Kwon S.-W."/>
        </authorList>
    </citation>
    <scope>NUCLEOTIDE SEQUENCE [LARGE SCALE GENOMIC DNA]</scope>
    <source>
        <strain evidence="8 9">KACC 21265</strain>
    </source>
</reference>
<dbReference type="EMBL" id="CP047650">
    <property type="protein sequence ID" value="QHI99663.1"/>
    <property type="molecule type" value="Genomic_DNA"/>
</dbReference>
<dbReference type="Pfam" id="PF00072">
    <property type="entry name" value="Response_reg"/>
    <property type="match status" value="1"/>
</dbReference>
<dbReference type="PRINTS" id="PR00038">
    <property type="entry name" value="HTHLUXR"/>
</dbReference>
<dbReference type="InterPro" id="IPR001789">
    <property type="entry name" value="Sig_transdc_resp-reg_receiver"/>
</dbReference>
<keyword evidence="3" id="KW-0238">DNA-binding</keyword>
<evidence type="ECO:0000256" key="3">
    <source>
        <dbReference type="ARBA" id="ARBA00023125"/>
    </source>
</evidence>
<evidence type="ECO:0000313" key="8">
    <source>
        <dbReference type="EMBL" id="QHI99663.1"/>
    </source>
</evidence>
<organism evidence="8 9">
    <name type="scientific">Xylophilus rhododendri</name>
    <dbReference type="NCBI Taxonomy" id="2697032"/>
    <lineage>
        <taxon>Bacteria</taxon>
        <taxon>Pseudomonadati</taxon>
        <taxon>Pseudomonadota</taxon>
        <taxon>Betaproteobacteria</taxon>
        <taxon>Burkholderiales</taxon>
        <taxon>Xylophilus</taxon>
    </lineage>
</organism>
<evidence type="ECO:0000256" key="4">
    <source>
        <dbReference type="ARBA" id="ARBA00023163"/>
    </source>
</evidence>
<dbReference type="SUPFAM" id="SSF52172">
    <property type="entry name" value="CheY-like"/>
    <property type="match status" value="1"/>
</dbReference>
<dbReference type="CDD" id="cd06170">
    <property type="entry name" value="LuxR_C_like"/>
    <property type="match status" value="1"/>
</dbReference>
<evidence type="ECO:0000313" key="9">
    <source>
        <dbReference type="Proteomes" id="UP000464787"/>
    </source>
</evidence>
<dbReference type="SMART" id="SM00421">
    <property type="entry name" value="HTH_LUXR"/>
    <property type="match status" value="1"/>
</dbReference>
<proteinExistence type="predicted"/>
<dbReference type="CDD" id="cd17535">
    <property type="entry name" value="REC_NarL-like"/>
    <property type="match status" value="1"/>
</dbReference>
<protein>
    <submittedName>
        <fullName evidence="8">Response regulator</fullName>
    </submittedName>
</protein>
<evidence type="ECO:0000259" key="6">
    <source>
        <dbReference type="PROSITE" id="PS50043"/>
    </source>
</evidence>
<accession>A0A857J8W5</accession>
<evidence type="ECO:0000256" key="5">
    <source>
        <dbReference type="PROSITE-ProRule" id="PRU00169"/>
    </source>
</evidence>
<dbReference type="InterPro" id="IPR000792">
    <property type="entry name" value="Tscrpt_reg_LuxR_C"/>
</dbReference>
<sequence length="224" mass="23863">MPTRVLIVEDEPEFMRRFSSAVLNDGSLSLVAAVNTGQAGLAMLDLQVPDVLLVDLGLPDMNGVALIAHAARHHPACDILVVTMFADDDHVVSSIEAGASGYLLKDASAERIVASIHELRAGGAPISPGIARRVLARFRAKAEATVSVPVTMPSVDAQADVSPLTPRESELLRMIAKGFTFETIGTLLDISPHTVVAHVKKIYRKLSVHSRSEAVYEAGQLGLL</sequence>